<keyword evidence="7" id="KW-1185">Reference proteome</keyword>
<comment type="similarity">
    <text evidence="1">Belongs to the LysR transcriptional regulatory family.</text>
</comment>
<dbReference type="SUPFAM" id="SSF53850">
    <property type="entry name" value="Periplasmic binding protein-like II"/>
    <property type="match status" value="1"/>
</dbReference>
<evidence type="ECO:0000313" key="6">
    <source>
        <dbReference type="EMBL" id="SOH93091.1"/>
    </source>
</evidence>
<dbReference type="InterPro" id="IPR050176">
    <property type="entry name" value="LTTR"/>
</dbReference>
<dbReference type="InterPro" id="IPR005119">
    <property type="entry name" value="LysR_subst-bd"/>
</dbReference>
<keyword evidence="3" id="KW-0238">DNA-binding</keyword>
<name>A0A2C9CNI4_9RHOB</name>
<sequence length="295" mass="31903">MLNHIDPAALSALRAILETGSFDGAAAALGVTPSAITQRIQRLEDHVGAPLILRGRPCSATQAGRRLRQHADEVALLEHGLQADLGLQASGIWPRIRIALNADSLATWFLGAMAAIDGMQFDLVLDDQDHSHAWLQRGDVMAAITASPAEVRGCDVRPLGALAYRATASPDFMARWFADGLCATSLSQAPMLVFNAKDGLQRRWLEQQGYGRVAGAPVHWLPSTTAFVEAAERGIGWGLNPYPLVRDQIADGRLVDMGGAFSTPLYWHWNRRIGAQLAPVTQAVRGAARKQFCEV</sequence>
<dbReference type="Pfam" id="PF03466">
    <property type="entry name" value="LysR_substrate"/>
    <property type="match status" value="1"/>
</dbReference>
<accession>A0A2C9CNI4</accession>
<protein>
    <submittedName>
        <fullName evidence="6">LysR family transcriptional regulator, chromosome initiation inhibitor</fullName>
    </submittedName>
</protein>
<dbReference type="GO" id="GO:0003700">
    <property type="term" value="F:DNA-binding transcription factor activity"/>
    <property type="evidence" value="ECO:0007669"/>
    <property type="project" value="InterPro"/>
</dbReference>
<dbReference type="InterPro" id="IPR000847">
    <property type="entry name" value="LysR_HTH_N"/>
</dbReference>
<dbReference type="AlphaFoldDB" id="A0A2C9CNI4"/>
<evidence type="ECO:0000259" key="5">
    <source>
        <dbReference type="PROSITE" id="PS50931"/>
    </source>
</evidence>
<dbReference type="InterPro" id="IPR036390">
    <property type="entry name" value="WH_DNA-bd_sf"/>
</dbReference>
<dbReference type="NCBIfam" id="NF009888">
    <property type="entry name" value="PRK13348.1"/>
    <property type="match status" value="1"/>
</dbReference>
<dbReference type="NCBIfam" id="NF002964">
    <property type="entry name" value="PRK03635.1"/>
    <property type="match status" value="1"/>
</dbReference>
<evidence type="ECO:0000256" key="1">
    <source>
        <dbReference type="ARBA" id="ARBA00009437"/>
    </source>
</evidence>
<dbReference type="Proteomes" id="UP000220034">
    <property type="component" value="Unassembled WGS sequence"/>
</dbReference>
<dbReference type="OrthoDB" id="9791253at2"/>
<dbReference type="InterPro" id="IPR036388">
    <property type="entry name" value="WH-like_DNA-bd_sf"/>
</dbReference>
<keyword evidence="4" id="KW-0804">Transcription</keyword>
<dbReference type="PROSITE" id="PS50931">
    <property type="entry name" value="HTH_LYSR"/>
    <property type="match status" value="1"/>
</dbReference>
<dbReference type="Gene3D" id="3.40.190.290">
    <property type="match status" value="1"/>
</dbReference>
<evidence type="ECO:0000256" key="4">
    <source>
        <dbReference type="ARBA" id="ARBA00023163"/>
    </source>
</evidence>
<dbReference type="Pfam" id="PF00126">
    <property type="entry name" value="HTH_1"/>
    <property type="match status" value="1"/>
</dbReference>
<dbReference type="SUPFAM" id="SSF46785">
    <property type="entry name" value="Winged helix' DNA-binding domain"/>
    <property type="match status" value="1"/>
</dbReference>
<dbReference type="EMBL" id="OCTN01000001">
    <property type="protein sequence ID" value="SOH93091.1"/>
    <property type="molecule type" value="Genomic_DNA"/>
</dbReference>
<dbReference type="Gene3D" id="1.10.10.10">
    <property type="entry name" value="Winged helix-like DNA-binding domain superfamily/Winged helix DNA-binding domain"/>
    <property type="match status" value="1"/>
</dbReference>
<dbReference type="PANTHER" id="PTHR30579">
    <property type="entry name" value="TRANSCRIPTIONAL REGULATOR"/>
    <property type="match status" value="1"/>
</dbReference>
<dbReference type="PANTHER" id="PTHR30579:SF2">
    <property type="entry name" value="HTH-TYPE TRANSCRIPTIONAL REGULATOR ARGP"/>
    <property type="match status" value="1"/>
</dbReference>
<reference evidence="7" key="1">
    <citation type="submission" date="2017-09" db="EMBL/GenBank/DDBJ databases">
        <authorList>
            <person name="Varghese N."/>
            <person name="Submissions S."/>
        </authorList>
    </citation>
    <scope>NUCLEOTIDE SEQUENCE [LARGE SCALE GENOMIC DNA]</scope>
    <source>
        <strain evidence="7">C7</strain>
    </source>
</reference>
<keyword evidence="2" id="KW-0805">Transcription regulation</keyword>
<dbReference type="NCBIfam" id="TIGR03298">
    <property type="entry name" value="argP"/>
    <property type="match status" value="1"/>
</dbReference>
<dbReference type="InterPro" id="IPR017685">
    <property type="entry name" value="ArgP"/>
</dbReference>
<dbReference type="RefSeq" id="WP_097928625.1">
    <property type="nucleotide sequence ID" value="NZ_OCTN01000001.1"/>
</dbReference>
<evidence type="ECO:0000313" key="7">
    <source>
        <dbReference type="Proteomes" id="UP000220034"/>
    </source>
</evidence>
<dbReference type="GO" id="GO:0003677">
    <property type="term" value="F:DNA binding"/>
    <property type="evidence" value="ECO:0007669"/>
    <property type="project" value="UniProtKB-KW"/>
</dbReference>
<gene>
    <name evidence="6" type="ORF">SAMN06273572_101946</name>
</gene>
<feature type="domain" description="HTH lysR-type" evidence="5">
    <location>
        <begin position="5"/>
        <end position="61"/>
    </location>
</feature>
<evidence type="ECO:0000256" key="2">
    <source>
        <dbReference type="ARBA" id="ARBA00023015"/>
    </source>
</evidence>
<organism evidence="6 7">
    <name type="scientific">Pontivivens marinum</name>
    <dbReference type="NCBI Taxonomy" id="1690039"/>
    <lineage>
        <taxon>Bacteria</taxon>
        <taxon>Pseudomonadati</taxon>
        <taxon>Pseudomonadota</taxon>
        <taxon>Alphaproteobacteria</taxon>
        <taxon>Rhodobacterales</taxon>
        <taxon>Paracoccaceae</taxon>
        <taxon>Pontivivens</taxon>
    </lineage>
</organism>
<proteinExistence type="inferred from homology"/>
<evidence type="ECO:0000256" key="3">
    <source>
        <dbReference type="ARBA" id="ARBA00023125"/>
    </source>
</evidence>